<evidence type="ECO:0000313" key="5">
    <source>
        <dbReference type="Ensembl" id="ENSPSNP00000025522.1"/>
    </source>
</evidence>
<keyword evidence="6" id="KW-1185">Reference proteome</keyword>
<dbReference type="GeneTree" id="ENSGT00940000165777"/>
<dbReference type="SUPFAM" id="SSF50784">
    <property type="entry name" value="Transcription factor IIA (TFIIA), beta-barrel domain"/>
    <property type="match status" value="1"/>
</dbReference>
<reference evidence="5" key="2">
    <citation type="submission" date="2025-08" db="UniProtKB">
        <authorList>
            <consortium name="Ensembl"/>
        </authorList>
    </citation>
    <scope>IDENTIFICATION</scope>
</reference>
<evidence type="ECO:0000313" key="6">
    <source>
        <dbReference type="Proteomes" id="UP000694554"/>
    </source>
</evidence>
<keyword evidence="2" id="KW-0804">Transcription</keyword>
<protein>
    <recommendedName>
        <fullName evidence="4">Transcription initiation factor IIA gamma subunit C-terminal domain-containing protein</fullName>
    </recommendedName>
</protein>
<accession>A0A8C9CPZ4</accession>
<dbReference type="InterPro" id="IPR003194">
    <property type="entry name" value="TFIIA_gsu"/>
</dbReference>
<evidence type="ECO:0000256" key="2">
    <source>
        <dbReference type="ARBA" id="ARBA00023163"/>
    </source>
</evidence>
<reference evidence="5" key="3">
    <citation type="submission" date="2025-09" db="UniProtKB">
        <authorList>
            <consortium name="Ensembl"/>
        </authorList>
    </citation>
    <scope>IDENTIFICATION</scope>
</reference>
<sequence length="88" mass="9817">GSVSVIQKCTLGNSLQEGADKFLPGSAHMYTFCDNVWTSVLSEAEFREMTELIKVDKVKIVTYGGKNTGFNTTECIEEKWLFSAVFCH</sequence>
<keyword evidence="3" id="KW-0539">Nucleus</keyword>
<dbReference type="InterPro" id="IPR009088">
    <property type="entry name" value="TFIIA_b-brl"/>
</dbReference>
<dbReference type="InterPro" id="IPR015871">
    <property type="entry name" value="TFIIA_gsu_C"/>
</dbReference>
<dbReference type="AlphaFoldDB" id="A0A8C9CPZ4"/>
<dbReference type="Ensembl" id="ENSPSNT00000028689.1">
    <property type="protein sequence ID" value="ENSPSNP00000025522.1"/>
    <property type="gene ID" value="ENSPSNG00000018606.1"/>
</dbReference>
<feature type="domain" description="Transcription initiation factor IIA gamma subunit C-terminal" evidence="4">
    <location>
        <begin position="25"/>
        <end position="63"/>
    </location>
</feature>
<dbReference type="Pfam" id="PF02751">
    <property type="entry name" value="TFIIA_gamma_C"/>
    <property type="match status" value="1"/>
</dbReference>
<name>A0A8C9CPZ4_PHOSS</name>
<dbReference type="GO" id="GO:0005672">
    <property type="term" value="C:transcription factor TFIIA complex"/>
    <property type="evidence" value="ECO:0007669"/>
    <property type="project" value="InterPro"/>
</dbReference>
<dbReference type="Proteomes" id="UP000694554">
    <property type="component" value="Chromosome 6"/>
</dbReference>
<dbReference type="CDD" id="cd10014">
    <property type="entry name" value="TFIIA_gamma_C"/>
    <property type="match status" value="1"/>
</dbReference>
<comment type="subcellular location">
    <subcellularLocation>
        <location evidence="1">Nucleus</location>
    </subcellularLocation>
</comment>
<evidence type="ECO:0000259" key="4">
    <source>
        <dbReference type="Pfam" id="PF02751"/>
    </source>
</evidence>
<dbReference type="PANTHER" id="PTHR10966">
    <property type="entry name" value="TRANSCRIPTION INITIATION FACTOR IIA SUBUNIT 2"/>
    <property type="match status" value="1"/>
</dbReference>
<dbReference type="GO" id="GO:0006367">
    <property type="term" value="P:transcription initiation at RNA polymerase II promoter"/>
    <property type="evidence" value="ECO:0007669"/>
    <property type="project" value="InterPro"/>
</dbReference>
<evidence type="ECO:0000256" key="1">
    <source>
        <dbReference type="ARBA" id="ARBA00004123"/>
    </source>
</evidence>
<proteinExistence type="predicted"/>
<evidence type="ECO:0000256" key="3">
    <source>
        <dbReference type="ARBA" id="ARBA00023242"/>
    </source>
</evidence>
<reference evidence="5" key="1">
    <citation type="submission" date="2019-08" db="EMBL/GenBank/DDBJ databases">
        <title>Phocoena sinus (Vaquita) genome, mPhoSin1, primary haplotype.</title>
        <authorList>
            <person name="Morin P."/>
            <person name="Mountcastle J."/>
            <person name="Fungtammasan C."/>
            <person name="Rhie A."/>
            <person name="Rojas-Bracho L."/>
            <person name="Smith C.R."/>
            <person name="Taylor B.L."/>
            <person name="Gulland F.M.D."/>
            <person name="Musser W."/>
            <person name="Houck M."/>
            <person name="Haase B."/>
            <person name="Paez S."/>
            <person name="Howe K."/>
            <person name="Torrance J."/>
            <person name="Formenti G."/>
            <person name="Phillippy A."/>
            <person name="Ryder O."/>
            <person name="Jarvis E.D."/>
            <person name="Fedrigo O."/>
        </authorList>
    </citation>
    <scope>NUCLEOTIDE SEQUENCE [LARGE SCALE GENOMIC DNA]</scope>
</reference>
<organism evidence="5 6">
    <name type="scientific">Phocoena sinus</name>
    <name type="common">Vaquita</name>
    <dbReference type="NCBI Taxonomy" id="42100"/>
    <lineage>
        <taxon>Eukaryota</taxon>
        <taxon>Metazoa</taxon>
        <taxon>Chordata</taxon>
        <taxon>Craniata</taxon>
        <taxon>Vertebrata</taxon>
        <taxon>Euteleostomi</taxon>
        <taxon>Mammalia</taxon>
        <taxon>Eutheria</taxon>
        <taxon>Laurasiatheria</taxon>
        <taxon>Artiodactyla</taxon>
        <taxon>Whippomorpha</taxon>
        <taxon>Cetacea</taxon>
        <taxon>Odontoceti</taxon>
        <taxon>Phocoenidae</taxon>
        <taxon>Phocoena</taxon>
    </lineage>
</organism>
<dbReference type="Gene3D" id="2.30.18.10">
    <property type="entry name" value="Transcription factor IIA (TFIIA), beta-barrel domain"/>
    <property type="match status" value="1"/>
</dbReference>